<dbReference type="InterPro" id="IPR008937">
    <property type="entry name" value="Ras-like_GEF"/>
</dbReference>
<evidence type="ECO:0000256" key="3">
    <source>
        <dbReference type="SAM" id="MobiDB-lite"/>
    </source>
</evidence>
<dbReference type="SUPFAM" id="SSF48366">
    <property type="entry name" value="Ras GEF"/>
    <property type="match status" value="1"/>
</dbReference>
<dbReference type="InterPro" id="IPR036964">
    <property type="entry name" value="RASGEF_cat_dom_sf"/>
</dbReference>
<dbReference type="CDD" id="cd00155">
    <property type="entry name" value="RasGEF"/>
    <property type="match status" value="1"/>
</dbReference>
<feature type="region of interest" description="Disordered" evidence="3">
    <location>
        <begin position="96"/>
        <end position="115"/>
    </location>
</feature>
<sequence length="449" mass="49105">MDRRESKRKPRGEGCGAAGGAKARRPCRRRMTCPTPREISQAMASAGLGELPQACSLDQLLEQCLDAFDLDGRLRRGEYTVDMTLTVHSWVVPSAELAHPRRGPRRPGGPGGPGCSPKRKLSLLFDHLDAAELAEHLSCLEHRAFCRLSCQDYRRYVQRGGAQGSPALERAVALCNGVCQWVQLMVLSRPTAPQRADVVAKLTRLTQKLRELQNFNTLMAVVGGLCHSSISRLKDTQALLPPEVAKALGAMAELVSARGNFGAYRRAFGACRGFRLPLLAVHLKDLAALDAALPGRLPGGRLNLPKLHGLYQHALDLRALQRLPPPFRADPHLLRLLSLSLDLFYTEEELYELSHAREPRSPKALPPAPGKAPPRGRLGPRRRPPRTPRRPPRAANAGGERARAARKGAGVQGGDAQSQRAKGKVHNQCARGHVQSRCAKRGMHQRARG</sequence>
<feature type="compositionally biased region" description="Basic residues" evidence="3">
    <location>
        <begin position="1"/>
        <end position="10"/>
    </location>
</feature>
<dbReference type="Proteomes" id="UP001652627">
    <property type="component" value="Chromosome 35"/>
</dbReference>
<reference evidence="6" key="1">
    <citation type="submission" date="2025-08" db="UniProtKB">
        <authorList>
            <consortium name="RefSeq"/>
        </authorList>
    </citation>
    <scope>IDENTIFICATION</scope>
    <source>
        <tissue evidence="6">Blood</tissue>
    </source>
</reference>
<evidence type="ECO:0000313" key="6">
    <source>
        <dbReference type="RefSeq" id="XP_067170510.1"/>
    </source>
</evidence>
<gene>
    <name evidence="6" type="primary">RASGRP4</name>
</gene>
<dbReference type="InterPro" id="IPR023578">
    <property type="entry name" value="Ras_GEF_dom_sf"/>
</dbReference>
<feature type="compositionally biased region" description="Basic residues" evidence="3">
    <location>
        <begin position="378"/>
        <end position="392"/>
    </location>
</feature>
<dbReference type="PANTHER" id="PTHR23113">
    <property type="entry name" value="GUANINE NUCLEOTIDE EXCHANGE FACTOR"/>
    <property type="match status" value="1"/>
</dbReference>
<evidence type="ECO:0000259" key="4">
    <source>
        <dbReference type="PROSITE" id="PS50009"/>
    </source>
</evidence>
<protein>
    <submittedName>
        <fullName evidence="6">RAS guanyl-releasing protein 4</fullName>
    </submittedName>
</protein>
<dbReference type="PANTHER" id="PTHR23113:SF157">
    <property type="entry name" value="RAS GUANYL-RELEASING PROTEIN 4"/>
    <property type="match status" value="1"/>
</dbReference>
<feature type="compositionally biased region" description="Basic residues" evidence="3">
    <location>
        <begin position="438"/>
        <end position="449"/>
    </location>
</feature>
<feature type="region of interest" description="Disordered" evidence="3">
    <location>
        <begin position="355"/>
        <end position="449"/>
    </location>
</feature>
<evidence type="ECO:0000256" key="1">
    <source>
        <dbReference type="ARBA" id="ARBA00022658"/>
    </source>
</evidence>
<feature type="domain" description="Ras-GEF" evidence="4">
    <location>
        <begin position="129"/>
        <end position="360"/>
    </location>
</feature>
<proteinExistence type="predicted"/>
<accession>A0ABM4FZZ7</accession>
<dbReference type="RefSeq" id="XP_067170510.1">
    <property type="nucleotide sequence ID" value="XM_067314409.1"/>
</dbReference>
<evidence type="ECO:0000256" key="2">
    <source>
        <dbReference type="PROSITE-ProRule" id="PRU00168"/>
    </source>
</evidence>
<dbReference type="Gene3D" id="1.10.840.10">
    <property type="entry name" value="Ras guanine-nucleotide exchange factors catalytic domain"/>
    <property type="match status" value="1"/>
</dbReference>
<name>A0ABM4FZZ7_9AVES</name>
<dbReference type="SMART" id="SM00147">
    <property type="entry name" value="RasGEF"/>
    <property type="match status" value="1"/>
</dbReference>
<dbReference type="Pfam" id="PF00617">
    <property type="entry name" value="RasGEF"/>
    <property type="match status" value="1"/>
</dbReference>
<dbReference type="PROSITE" id="PS50009">
    <property type="entry name" value="RASGEF_CAT"/>
    <property type="match status" value="1"/>
</dbReference>
<dbReference type="GeneID" id="136994963"/>
<dbReference type="Gene3D" id="1.20.870.10">
    <property type="entry name" value="Son of sevenless (SoS) protein Chain: S domain 1"/>
    <property type="match status" value="1"/>
</dbReference>
<keyword evidence="1 2" id="KW-0344">Guanine-nucleotide releasing factor</keyword>
<dbReference type="InterPro" id="IPR001895">
    <property type="entry name" value="RASGEF_cat_dom"/>
</dbReference>
<keyword evidence="5" id="KW-1185">Reference proteome</keyword>
<organism evidence="5 6">
    <name type="scientific">Apteryx mantelli</name>
    <name type="common">North Island brown kiwi</name>
    <dbReference type="NCBI Taxonomy" id="2696672"/>
    <lineage>
        <taxon>Eukaryota</taxon>
        <taxon>Metazoa</taxon>
        <taxon>Chordata</taxon>
        <taxon>Craniata</taxon>
        <taxon>Vertebrata</taxon>
        <taxon>Euteleostomi</taxon>
        <taxon>Archelosauria</taxon>
        <taxon>Archosauria</taxon>
        <taxon>Dinosauria</taxon>
        <taxon>Saurischia</taxon>
        <taxon>Theropoda</taxon>
        <taxon>Coelurosauria</taxon>
        <taxon>Aves</taxon>
        <taxon>Palaeognathae</taxon>
        <taxon>Apterygiformes</taxon>
        <taxon>Apterygidae</taxon>
        <taxon>Apteryx</taxon>
    </lineage>
</organism>
<evidence type="ECO:0000313" key="5">
    <source>
        <dbReference type="Proteomes" id="UP001652627"/>
    </source>
</evidence>
<feature type="region of interest" description="Disordered" evidence="3">
    <location>
        <begin position="1"/>
        <end position="28"/>
    </location>
</feature>